<keyword evidence="3" id="KW-1185">Reference proteome</keyword>
<gene>
    <name evidence="2" type="ORF">BD410DRAFT_631498</name>
</gene>
<dbReference type="Proteomes" id="UP000294933">
    <property type="component" value="Unassembled WGS sequence"/>
</dbReference>
<accession>A0A4Y7QD82</accession>
<dbReference type="EMBL" id="ML170164">
    <property type="protein sequence ID" value="TDL25221.1"/>
    <property type="molecule type" value="Genomic_DNA"/>
</dbReference>
<dbReference type="AlphaFoldDB" id="A0A4Y7QD82"/>
<name>A0A4Y7QD82_9AGAM</name>
<proteinExistence type="predicted"/>
<reference evidence="2 3" key="1">
    <citation type="submission" date="2018-06" db="EMBL/GenBank/DDBJ databases">
        <title>A transcriptomic atlas of mushroom development highlights an independent origin of complex multicellularity.</title>
        <authorList>
            <consortium name="DOE Joint Genome Institute"/>
            <person name="Krizsan K."/>
            <person name="Almasi E."/>
            <person name="Merenyi Z."/>
            <person name="Sahu N."/>
            <person name="Viragh M."/>
            <person name="Koszo T."/>
            <person name="Mondo S."/>
            <person name="Kiss B."/>
            <person name="Balint B."/>
            <person name="Kues U."/>
            <person name="Barry K."/>
            <person name="Hegedus J.C."/>
            <person name="Henrissat B."/>
            <person name="Johnson J."/>
            <person name="Lipzen A."/>
            <person name="Ohm R."/>
            <person name="Nagy I."/>
            <person name="Pangilinan J."/>
            <person name="Yan J."/>
            <person name="Xiong Y."/>
            <person name="Grigoriev I.V."/>
            <person name="Hibbett D.S."/>
            <person name="Nagy L.G."/>
        </authorList>
    </citation>
    <scope>NUCLEOTIDE SEQUENCE [LARGE SCALE GENOMIC DNA]</scope>
    <source>
        <strain evidence="2 3">SZMC22713</strain>
    </source>
</reference>
<feature type="region of interest" description="Disordered" evidence="1">
    <location>
        <begin position="137"/>
        <end position="163"/>
    </location>
</feature>
<feature type="compositionally biased region" description="Basic and acidic residues" evidence="1">
    <location>
        <begin position="140"/>
        <end position="151"/>
    </location>
</feature>
<evidence type="ECO:0000313" key="2">
    <source>
        <dbReference type="EMBL" id="TDL25221.1"/>
    </source>
</evidence>
<evidence type="ECO:0000256" key="1">
    <source>
        <dbReference type="SAM" id="MobiDB-lite"/>
    </source>
</evidence>
<sequence>MIEFVKKDLRRSRRKLPKTAYFSKLVARRRQNMRVMMVDDSRKVRGSPTFSVSAASSSPSPQLATPSLTLKYMTNATPLLIPLPPASKGCETSSILHHPARRGIVNLRRRLLLVRILNSFHHHQFYLPPPLLPLPLQSPTHDDHLQHRTPDRPAQIRGTKERE</sequence>
<dbReference type="VEuPathDB" id="FungiDB:BD410DRAFT_631498"/>
<organism evidence="2 3">
    <name type="scientific">Rickenella mellea</name>
    <dbReference type="NCBI Taxonomy" id="50990"/>
    <lineage>
        <taxon>Eukaryota</taxon>
        <taxon>Fungi</taxon>
        <taxon>Dikarya</taxon>
        <taxon>Basidiomycota</taxon>
        <taxon>Agaricomycotina</taxon>
        <taxon>Agaricomycetes</taxon>
        <taxon>Hymenochaetales</taxon>
        <taxon>Rickenellaceae</taxon>
        <taxon>Rickenella</taxon>
    </lineage>
</organism>
<evidence type="ECO:0000313" key="3">
    <source>
        <dbReference type="Proteomes" id="UP000294933"/>
    </source>
</evidence>
<protein>
    <submittedName>
        <fullName evidence="2">Uncharacterized protein</fullName>
    </submittedName>
</protein>